<feature type="non-terminal residue" evidence="13">
    <location>
        <position position="1"/>
    </location>
</feature>
<evidence type="ECO:0000256" key="5">
    <source>
        <dbReference type="ARBA" id="ARBA00022723"/>
    </source>
</evidence>
<keyword evidence="7" id="KW-0378">Hydrolase</keyword>
<reference evidence="13 14" key="1">
    <citation type="submission" date="2019-09" db="EMBL/GenBank/DDBJ databases">
        <title>Bird 10,000 Genomes (B10K) Project - Family phase.</title>
        <authorList>
            <person name="Zhang G."/>
        </authorList>
    </citation>
    <scope>NUCLEOTIDE SEQUENCE [LARGE SCALE GENOMIC DNA]</scope>
    <source>
        <strain evidence="13">OUT-0004</strain>
    </source>
</reference>
<organism evidence="13 14">
    <name type="scientific">Steatornis caripensis</name>
    <name type="common">Oilbird</name>
    <dbReference type="NCBI Taxonomy" id="48435"/>
    <lineage>
        <taxon>Eukaryota</taxon>
        <taxon>Metazoa</taxon>
        <taxon>Chordata</taxon>
        <taxon>Craniata</taxon>
        <taxon>Vertebrata</taxon>
        <taxon>Euteleostomi</taxon>
        <taxon>Archelosauria</taxon>
        <taxon>Archosauria</taxon>
        <taxon>Dinosauria</taxon>
        <taxon>Saurischia</taxon>
        <taxon>Theropoda</taxon>
        <taxon>Coelurosauria</taxon>
        <taxon>Aves</taxon>
        <taxon>Neognathae</taxon>
        <taxon>Neoaves</taxon>
        <taxon>Strisores</taxon>
        <taxon>Caprimulgiformes</taxon>
        <taxon>Steatornithidae</taxon>
        <taxon>Steatornis</taxon>
    </lineage>
</organism>
<keyword evidence="6" id="KW-0255">Endonuclease</keyword>
<dbReference type="GO" id="GO:0035613">
    <property type="term" value="F:RNA stem-loop binding"/>
    <property type="evidence" value="ECO:0007669"/>
    <property type="project" value="TreeGrafter"/>
</dbReference>
<evidence type="ECO:0000256" key="7">
    <source>
        <dbReference type="ARBA" id="ARBA00022801"/>
    </source>
</evidence>
<evidence type="ECO:0000259" key="11">
    <source>
        <dbReference type="PROSITE" id="PS50879"/>
    </source>
</evidence>
<dbReference type="InterPro" id="IPR012337">
    <property type="entry name" value="RNaseH-like_sf"/>
</dbReference>
<evidence type="ECO:0000259" key="10">
    <source>
        <dbReference type="PROSITE" id="PS50876"/>
    </source>
</evidence>
<dbReference type="Proteomes" id="UP000516988">
    <property type="component" value="Unassembled WGS sequence"/>
</dbReference>
<keyword evidence="5" id="KW-0479">Metal-binding</keyword>
<dbReference type="Pfam" id="PF02022">
    <property type="entry name" value="Integrase_Zn"/>
    <property type="match status" value="1"/>
</dbReference>
<dbReference type="GO" id="GO:0004523">
    <property type="term" value="F:RNA-DNA hybrid ribonuclease activity"/>
    <property type="evidence" value="ECO:0007669"/>
    <property type="project" value="InterPro"/>
</dbReference>
<keyword evidence="9" id="KW-0862">Zinc</keyword>
<feature type="non-terminal residue" evidence="13">
    <location>
        <position position="264"/>
    </location>
</feature>
<dbReference type="Gene3D" id="3.30.420.10">
    <property type="entry name" value="Ribonuclease H-like superfamily/Ribonuclease H"/>
    <property type="match status" value="2"/>
</dbReference>
<keyword evidence="9" id="KW-0863">Zinc-finger</keyword>
<feature type="domain" description="Integrase-type" evidence="10">
    <location>
        <begin position="84"/>
        <end position="125"/>
    </location>
</feature>
<keyword evidence="2" id="KW-0808">Transferase</keyword>
<dbReference type="EMBL" id="VZSC01000072">
    <property type="protein sequence ID" value="NWX38858.1"/>
    <property type="molecule type" value="Genomic_DNA"/>
</dbReference>
<dbReference type="InterPro" id="IPR036397">
    <property type="entry name" value="RNaseH_sf"/>
</dbReference>
<evidence type="ECO:0000256" key="9">
    <source>
        <dbReference type="PROSITE-ProRule" id="PRU00450"/>
    </source>
</evidence>
<evidence type="ECO:0000313" key="13">
    <source>
        <dbReference type="EMBL" id="NWX38858.1"/>
    </source>
</evidence>
<keyword evidence="14" id="KW-1185">Reference proteome</keyword>
<dbReference type="Gene3D" id="1.10.10.200">
    <property type="match status" value="1"/>
</dbReference>
<dbReference type="SUPFAM" id="SSF46919">
    <property type="entry name" value="N-terminal Zn binding domain of HIV integrase"/>
    <property type="match status" value="1"/>
</dbReference>
<dbReference type="GO" id="GO:0003964">
    <property type="term" value="F:RNA-directed DNA polymerase activity"/>
    <property type="evidence" value="ECO:0007669"/>
    <property type="project" value="UniProtKB-KW"/>
</dbReference>
<dbReference type="GO" id="GO:0015074">
    <property type="term" value="P:DNA integration"/>
    <property type="evidence" value="ECO:0007669"/>
    <property type="project" value="InterPro"/>
</dbReference>
<comment type="caution">
    <text evidence="13">The sequence shown here is derived from an EMBL/GenBank/DDBJ whole genome shotgun (WGS) entry which is preliminary data.</text>
</comment>
<dbReference type="PROSITE" id="PS50994">
    <property type="entry name" value="INTEGRASE"/>
    <property type="match status" value="1"/>
</dbReference>
<evidence type="ECO:0000256" key="3">
    <source>
        <dbReference type="ARBA" id="ARBA00022695"/>
    </source>
</evidence>
<dbReference type="OrthoDB" id="9386368at2759"/>
<evidence type="ECO:0000256" key="8">
    <source>
        <dbReference type="ARBA" id="ARBA00022918"/>
    </source>
</evidence>
<dbReference type="EC" id="2.7.7.49" evidence="1"/>
<protein>
    <recommendedName>
        <fullName evidence="1">RNA-directed DNA polymerase</fullName>
        <ecNumber evidence="1">2.7.7.49</ecNumber>
    </recommendedName>
</protein>
<dbReference type="AlphaFoldDB" id="A0A7K6VW77"/>
<dbReference type="InterPro" id="IPR001584">
    <property type="entry name" value="Integrase_cat-core"/>
</dbReference>
<evidence type="ECO:0000313" key="14">
    <source>
        <dbReference type="Proteomes" id="UP000516988"/>
    </source>
</evidence>
<dbReference type="PANTHER" id="PTHR41694:SF3">
    <property type="entry name" value="RNA-DIRECTED DNA POLYMERASE-RELATED"/>
    <property type="match status" value="1"/>
</dbReference>
<feature type="domain" description="Integrase catalytic" evidence="12">
    <location>
        <begin position="139"/>
        <end position="264"/>
    </location>
</feature>
<sequence>EPLNIVCDSIYVVGVVQRIERAQLKYVEKLELFTKFKELLFTIEQRTHPYCTIHTRSHTQLPGIFTEGNADADRLANLAVPIPNLREQAQLSHGFFHQSAKALAKQFRLPIADAKWIMQTCPNCQTCPDCQVFTSGPPATVNPCGLRGLQLWQTDVTHVPEFGRQKHIHISIDTYSCAVWATVATGETSRHAQAHFQSAVVALGIPTEVKTGNGLAYTSTSLRTFFQIWGIRHVTGIPHSPTGQTIVERTHRTLKQYLVKQKGG</sequence>
<evidence type="ECO:0000256" key="6">
    <source>
        <dbReference type="ARBA" id="ARBA00022759"/>
    </source>
</evidence>
<dbReference type="GO" id="GO:0008270">
    <property type="term" value="F:zinc ion binding"/>
    <property type="evidence" value="ECO:0007669"/>
    <property type="project" value="UniProtKB-KW"/>
</dbReference>
<evidence type="ECO:0000256" key="1">
    <source>
        <dbReference type="ARBA" id="ARBA00012493"/>
    </source>
</evidence>
<keyword evidence="3" id="KW-0548">Nucleotidyltransferase</keyword>
<dbReference type="InterPro" id="IPR017856">
    <property type="entry name" value="Integrase-like_N"/>
</dbReference>
<keyword evidence="4" id="KW-0540">Nuclease</keyword>
<dbReference type="PANTHER" id="PTHR41694">
    <property type="entry name" value="ENDOGENOUS RETROVIRUS GROUP K MEMBER POL PROTEIN"/>
    <property type="match status" value="1"/>
</dbReference>
<feature type="domain" description="RNase H type-1" evidence="11">
    <location>
        <begin position="1"/>
        <end position="81"/>
    </location>
</feature>
<evidence type="ECO:0000256" key="2">
    <source>
        <dbReference type="ARBA" id="ARBA00022679"/>
    </source>
</evidence>
<dbReference type="Pfam" id="PF00665">
    <property type="entry name" value="rve"/>
    <property type="match status" value="1"/>
</dbReference>
<keyword evidence="8" id="KW-0695">RNA-directed DNA polymerase</keyword>
<dbReference type="InterPro" id="IPR002156">
    <property type="entry name" value="RNaseH_domain"/>
</dbReference>
<dbReference type="SUPFAM" id="SSF53098">
    <property type="entry name" value="Ribonuclease H-like"/>
    <property type="match status" value="2"/>
</dbReference>
<proteinExistence type="predicted"/>
<dbReference type="PROSITE" id="PS50879">
    <property type="entry name" value="RNASE_H_1"/>
    <property type="match status" value="1"/>
</dbReference>
<evidence type="ECO:0000259" key="12">
    <source>
        <dbReference type="PROSITE" id="PS50994"/>
    </source>
</evidence>
<evidence type="ECO:0000256" key="4">
    <source>
        <dbReference type="ARBA" id="ARBA00022722"/>
    </source>
</evidence>
<dbReference type="PROSITE" id="PS50876">
    <property type="entry name" value="ZF_INTEGRASE"/>
    <property type="match status" value="1"/>
</dbReference>
<accession>A0A7K6VW77</accession>
<dbReference type="InterPro" id="IPR003308">
    <property type="entry name" value="Integrase_Zn-bd_dom_N"/>
</dbReference>
<name>A0A7K6VW77_STECA</name>
<gene>
    <name evidence="13" type="primary">Ervk11</name>
    <name evidence="13" type="ORF">STECAR_R11390</name>
</gene>